<reference evidence="1" key="2">
    <citation type="submission" date="2021-04" db="EMBL/GenBank/DDBJ databases">
        <authorList>
            <person name="Gilroy R."/>
        </authorList>
    </citation>
    <scope>NUCLEOTIDE SEQUENCE</scope>
    <source>
        <strain evidence="1">CHK186-1790</strain>
    </source>
</reference>
<dbReference type="InterPro" id="IPR051354">
    <property type="entry name" value="Transposase_27_IS1"/>
</dbReference>
<evidence type="ECO:0000313" key="1">
    <source>
        <dbReference type="EMBL" id="HJC40308.1"/>
    </source>
</evidence>
<sequence length="158" mass="18430">MELDELYWFLEYKSRTETRENVYLITMVSRKPRQIVGHVVSRNRSARTIQRMVDKAEEAAIYCTDGYSGYLDVVFPGKHLFNIHSKKDTFTVEGVNADLRHYIPTLARKSRCFPRKLENLQAVLTVFVHAYNRFGCHKDSYRSLHPGAAAPFSFFDFL</sequence>
<dbReference type="Proteomes" id="UP000823882">
    <property type="component" value="Unassembled WGS sequence"/>
</dbReference>
<organism evidence="1 2">
    <name type="scientific">Candidatus Intestinimonas pullistercoris</name>
    <dbReference type="NCBI Taxonomy" id="2838623"/>
    <lineage>
        <taxon>Bacteria</taxon>
        <taxon>Bacillati</taxon>
        <taxon>Bacillota</taxon>
        <taxon>Clostridia</taxon>
        <taxon>Eubacteriales</taxon>
        <taxon>Intestinimonas</taxon>
    </lineage>
</organism>
<reference evidence="1" key="1">
    <citation type="journal article" date="2021" name="PeerJ">
        <title>Extensive microbial diversity within the chicken gut microbiome revealed by metagenomics and culture.</title>
        <authorList>
            <person name="Gilroy R."/>
            <person name="Ravi A."/>
            <person name="Getino M."/>
            <person name="Pursley I."/>
            <person name="Horton D.L."/>
            <person name="Alikhan N.F."/>
            <person name="Baker D."/>
            <person name="Gharbi K."/>
            <person name="Hall N."/>
            <person name="Watson M."/>
            <person name="Adriaenssens E.M."/>
            <person name="Foster-Nyarko E."/>
            <person name="Jarju S."/>
            <person name="Secka A."/>
            <person name="Antonio M."/>
            <person name="Oren A."/>
            <person name="Chaudhuri R.R."/>
            <person name="La Ragione R."/>
            <person name="Hildebrand F."/>
            <person name="Pallen M.J."/>
        </authorList>
    </citation>
    <scope>NUCLEOTIDE SEQUENCE</scope>
    <source>
        <strain evidence="1">CHK186-1790</strain>
    </source>
</reference>
<dbReference type="GO" id="GO:0004803">
    <property type="term" value="F:transposase activity"/>
    <property type="evidence" value="ECO:0007669"/>
    <property type="project" value="InterPro"/>
</dbReference>
<comment type="caution">
    <text evidence="1">The sequence shown here is derived from an EMBL/GenBank/DDBJ whole genome shotgun (WGS) entry which is preliminary data.</text>
</comment>
<dbReference type="PANTHER" id="PTHR33293">
    <property type="entry name" value="INSERTION ELEMENT IS1 1 PROTEIN INSB-RELATED"/>
    <property type="match status" value="1"/>
</dbReference>
<dbReference type="PANTHER" id="PTHR33293:SF2">
    <property type="entry name" value="TRANSPOSASE"/>
    <property type="match status" value="1"/>
</dbReference>
<gene>
    <name evidence="1" type="ORF">H9701_01975</name>
</gene>
<dbReference type="GO" id="GO:0003677">
    <property type="term" value="F:DNA binding"/>
    <property type="evidence" value="ECO:0007669"/>
    <property type="project" value="InterPro"/>
</dbReference>
<name>A0A9D2P0R6_9FIRM</name>
<dbReference type="Pfam" id="PF03400">
    <property type="entry name" value="DDE_Tnp_IS1"/>
    <property type="match status" value="1"/>
</dbReference>
<evidence type="ECO:0000313" key="2">
    <source>
        <dbReference type="Proteomes" id="UP000823882"/>
    </source>
</evidence>
<dbReference type="InterPro" id="IPR005063">
    <property type="entry name" value="Transposase_27"/>
</dbReference>
<dbReference type="AlphaFoldDB" id="A0A9D2P0R6"/>
<evidence type="ECO:0008006" key="3">
    <source>
        <dbReference type="Google" id="ProtNLM"/>
    </source>
</evidence>
<accession>A0A9D2P0R6</accession>
<dbReference type="EMBL" id="DWWJ01000035">
    <property type="protein sequence ID" value="HJC40308.1"/>
    <property type="molecule type" value="Genomic_DNA"/>
</dbReference>
<dbReference type="GO" id="GO:0006313">
    <property type="term" value="P:DNA transposition"/>
    <property type="evidence" value="ECO:0007669"/>
    <property type="project" value="InterPro"/>
</dbReference>
<protein>
    <recommendedName>
        <fullName evidence="3">IS1 transposase</fullName>
    </recommendedName>
</protein>
<proteinExistence type="predicted"/>